<organism evidence="1 2">
    <name type="scientific">Rhabditophanes sp. KR3021</name>
    <dbReference type="NCBI Taxonomy" id="114890"/>
    <lineage>
        <taxon>Eukaryota</taxon>
        <taxon>Metazoa</taxon>
        <taxon>Ecdysozoa</taxon>
        <taxon>Nematoda</taxon>
        <taxon>Chromadorea</taxon>
        <taxon>Rhabditida</taxon>
        <taxon>Tylenchina</taxon>
        <taxon>Panagrolaimomorpha</taxon>
        <taxon>Strongyloidoidea</taxon>
        <taxon>Alloionematidae</taxon>
        <taxon>Rhabditophanes</taxon>
    </lineage>
</organism>
<reference evidence="2" key="1">
    <citation type="submission" date="2016-11" db="UniProtKB">
        <authorList>
            <consortium name="WormBaseParasite"/>
        </authorList>
    </citation>
    <scope>IDENTIFICATION</scope>
    <source>
        <strain evidence="2">KR3021</strain>
    </source>
</reference>
<evidence type="ECO:0000313" key="2">
    <source>
        <dbReference type="WBParaSite" id="RSKR_0001147900.1"/>
    </source>
</evidence>
<proteinExistence type="predicted"/>
<dbReference type="WBParaSite" id="RSKR_0001147900.1">
    <property type="protein sequence ID" value="RSKR_0001147900.1"/>
    <property type="gene ID" value="RSKR_0001147900"/>
</dbReference>
<accession>A0AC35UHH3</accession>
<sequence>MRQLTKQKHISDCIKDCISDICQNGGTCLTIAGNSSCKCSHGFEGTYCQINVDDCKNNKCYPGSKCIDKIGEFECSCSDDRTGRYCQFANLCKSDKNPCQNGGTCSTEYETGKLTCNCEGIYNFGGPYCSEDVDECAEEKHDCSITGTCQNTVGGHFCKCNLGYEGSTCGRNINDCASNPCLNDGVCRDDTNKYECFCQTDTYGKNCEFSYEGNITIPANEDVLSGDMLLVFSVSSKQFYDKIGTFLELISKKVNADIQIKKDNNGNMKIYQYDTLTNKTQLLNLIDAQKHNNNKGVLAVLSVDVSECRKKKNSKCFSDINSIATYIESQSFEGVFGDIETPVYKPYTKGAPSKKADNSIKETYKPTAIMIIMVVLVISALFVIVNTVISRKRKIMKAPVWMPLNIDDSSLKSSHYKRPYALESPVSYTTSTKNKRRRIDTEIKSSNSPETYTTKTEVTHNFSSPETYCYTNGMNQECNFNAYMYLNTKEPLYGNTALHTLISNNGKKSESQIIEDINMLIRHGADINSLNDNDQSPVLLAVKNQFKHVVNLLIAKNADLKLSDDRDMIPLQHAAILGNVEIFKALIQKDVSLVNYCDLACRSSMIYAVMAHMDESYEIIEILLQHGADPNCIGDRISIRFDGRAPLHYAAQLNNTDIIMLLARSHANLNLTDNRGQTALHLATEECNFEAVACLVRLKSDRNIADQKSRIPLDIALENKQENLIALLK</sequence>
<protein>
    <submittedName>
        <fullName evidence="2">Neurogenic locus Notch protein</fullName>
    </submittedName>
</protein>
<name>A0AC35UHH3_9BILA</name>
<evidence type="ECO:0000313" key="1">
    <source>
        <dbReference type="Proteomes" id="UP000095286"/>
    </source>
</evidence>
<dbReference type="Proteomes" id="UP000095286">
    <property type="component" value="Unplaced"/>
</dbReference>